<proteinExistence type="predicted"/>
<evidence type="ECO:0000313" key="1">
    <source>
        <dbReference type="EMBL" id="CAH1782692.1"/>
    </source>
</evidence>
<protein>
    <submittedName>
        <fullName evidence="1">Uncharacterized protein</fullName>
    </submittedName>
</protein>
<comment type="caution">
    <text evidence="1">The sequence shown here is derived from an EMBL/GenBank/DDBJ whole genome shotgun (WGS) entry which is preliminary data.</text>
</comment>
<dbReference type="EMBL" id="CAIIXF020000005">
    <property type="protein sequence ID" value="CAH1782692.1"/>
    <property type="molecule type" value="Genomic_DNA"/>
</dbReference>
<sequence length="102" mass="11607">MIRYVKVHMLKSIFACLLALYNTEISFAVDNRRFSLMFFPKVACCSLEFCFHVNILIFNAVVIHYFTTTNGGIVMVSNLYAEGVQRFASSGGCLEFGICKKW</sequence>
<keyword evidence="2" id="KW-1185">Reference proteome</keyword>
<accession>A0A8S4NPU8</accession>
<name>A0A8S4NPU8_OWEFU</name>
<evidence type="ECO:0000313" key="2">
    <source>
        <dbReference type="Proteomes" id="UP000749559"/>
    </source>
</evidence>
<reference evidence="1" key="1">
    <citation type="submission" date="2022-03" db="EMBL/GenBank/DDBJ databases">
        <authorList>
            <person name="Martin C."/>
        </authorList>
    </citation>
    <scope>NUCLEOTIDE SEQUENCE</scope>
</reference>
<organism evidence="1 2">
    <name type="scientific">Owenia fusiformis</name>
    <name type="common">Polychaete worm</name>
    <dbReference type="NCBI Taxonomy" id="6347"/>
    <lineage>
        <taxon>Eukaryota</taxon>
        <taxon>Metazoa</taxon>
        <taxon>Spiralia</taxon>
        <taxon>Lophotrochozoa</taxon>
        <taxon>Annelida</taxon>
        <taxon>Polychaeta</taxon>
        <taxon>Sedentaria</taxon>
        <taxon>Canalipalpata</taxon>
        <taxon>Sabellida</taxon>
        <taxon>Oweniida</taxon>
        <taxon>Oweniidae</taxon>
        <taxon>Owenia</taxon>
    </lineage>
</organism>
<dbReference type="AlphaFoldDB" id="A0A8S4NPU8"/>
<dbReference type="Proteomes" id="UP000749559">
    <property type="component" value="Unassembled WGS sequence"/>
</dbReference>
<gene>
    <name evidence="1" type="ORF">OFUS_LOCUS9112</name>
</gene>